<dbReference type="OrthoDB" id="308690at2759"/>
<dbReference type="InterPro" id="IPR052778">
    <property type="entry name" value="Centrosome-WD_assoc"/>
</dbReference>
<dbReference type="SUPFAM" id="SSF50978">
    <property type="entry name" value="WD40 repeat-like"/>
    <property type="match status" value="1"/>
</dbReference>
<name>A0A1C3KS75_PLAOA</name>
<dbReference type="Gene3D" id="2.130.10.10">
    <property type="entry name" value="YVTN repeat-like/Quinoprotein amine dehydrogenase"/>
    <property type="match status" value="1"/>
</dbReference>
<dbReference type="EMBL" id="LT594513">
    <property type="protein sequence ID" value="SBT76940.1"/>
    <property type="molecule type" value="Genomic_DNA"/>
</dbReference>
<reference evidence="1 2" key="1">
    <citation type="submission" date="2016-06" db="EMBL/GenBank/DDBJ databases">
        <authorList>
            <consortium name="Pathogen Informatics"/>
        </authorList>
    </citation>
    <scope>NUCLEOTIDE SEQUENCE [LARGE SCALE GENOMIC DNA]</scope>
    <source>
        <strain evidence="1">PowCR01</strain>
    </source>
</reference>
<dbReference type="GO" id="GO:0005815">
    <property type="term" value="C:microtubule organizing center"/>
    <property type="evidence" value="ECO:0007669"/>
    <property type="project" value="TreeGrafter"/>
</dbReference>
<dbReference type="PANTHER" id="PTHR16220">
    <property type="entry name" value="WD REPEAT PROTEIN 8-RELATED"/>
    <property type="match status" value="1"/>
</dbReference>
<dbReference type="AlphaFoldDB" id="A0A1C3KS75"/>
<accession>A0A1C3KS75</accession>
<dbReference type="PANTHER" id="PTHR16220:SF0">
    <property type="entry name" value="WD REPEAT-CONTAINING PROTEIN WRAP73"/>
    <property type="match status" value="1"/>
</dbReference>
<dbReference type="InterPro" id="IPR036322">
    <property type="entry name" value="WD40_repeat_dom_sf"/>
</dbReference>
<dbReference type="GO" id="GO:1990811">
    <property type="term" value="C:MWP complex"/>
    <property type="evidence" value="ECO:0007669"/>
    <property type="project" value="TreeGrafter"/>
</dbReference>
<dbReference type="VEuPathDB" id="PlasmoDB:PocGH01_09011900"/>
<dbReference type="Proteomes" id="UP000243200">
    <property type="component" value="Chromosome 9"/>
</dbReference>
<evidence type="ECO:0000313" key="2">
    <source>
        <dbReference type="Proteomes" id="UP000243200"/>
    </source>
</evidence>
<sequence>MQLQDIVKCDGCYFSNDGLFLVYTVENKIFLTEVDIFEISRIYVCSHKIDSIEFSCDNIHFSALMKSKGCLCVYSLYKSKLVTRIQDFFQMYVHSFFVKKGSNICVHKYEKKCISIYSINNAEDSLINIENVKFKRKGYCFNDDNNILACVTESNKKIYIRLISLLNYTFINAIECINFYPNNILFTKTSNIVAYSNNSMSLHMYRTDGELLSVHGYSSGLACVNVVEKCDDKNVISIGMEDGAVVILSQENLREVKKIVLDDIITVGENPKIYKENTPSKDLRNCVLSSNITSRMTGKGNFAFYSNISEGINGEYKLKSEKEKNNNSLKNNIPGEMTKIGITLLRFSLCGKYFSVVNERHNNVVRIFEAESYTCIAVLQQKGRITSIRWDNVLYKARLLICTASPFLFVWSPDGCEIYEMPSGFACNEATWNSLGTSLLVKNQNSLAVFHHERKPRKGAFIPP</sequence>
<dbReference type="VEuPathDB" id="PlasmoDB:POWCR01_090007200"/>
<proteinExistence type="predicted"/>
<gene>
    <name evidence="1" type="primary">WDR8</name>
    <name evidence="1" type="ORF">POWCR01_090007200</name>
</gene>
<organism evidence="1 2">
    <name type="scientific">Plasmodium ovale</name>
    <name type="common">malaria parasite P. ovale</name>
    <dbReference type="NCBI Taxonomy" id="36330"/>
    <lineage>
        <taxon>Eukaryota</taxon>
        <taxon>Sar</taxon>
        <taxon>Alveolata</taxon>
        <taxon>Apicomplexa</taxon>
        <taxon>Aconoidasida</taxon>
        <taxon>Haemosporida</taxon>
        <taxon>Plasmodiidae</taxon>
        <taxon>Plasmodium</taxon>
        <taxon>Plasmodium (Plasmodium)</taxon>
    </lineage>
</organism>
<dbReference type="InterPro" id="IPR015943">
    <property type="entry name" value="WD40/YVTN_repeat-like_dom_sf"/>
</dbReference>
<evidence type="ECO:0000313" key="1">
    <source>
        <dbReference type="EMBL" id="SBT76940.1"/>
    </source>
</evidence>
<protein>
    <submittedName>
        <fullName evidence="1">WD repeat-containing protein WRAP73, putative</fullName>
    </submittedName>
</protein>